<keyword evidence="3" id="KW-1185">Reference proteome</keyword>
<evidence type="ECO:0000313" key="3">
    <source>
        <dbReference type="Proteomes" id="UP000267251"/>
    </source>
</evidence>
<dbReference type="AlphaFoldDB" id="A0A4P9Y6E9"/>
<sequence length="273" mass="30781">MRFSLLLSISALTLLSATASAKSFLGINFGHNIQASQIQADKPYLENIKNAGKLNSGVLYEKLMAMKGKESLTEKKSKLLSVVTRIHQIQQDLYRVLTLIGSSDPNAQTLVDILSHDDARTCARDGMADKIDLINDKSIRLHDPSWCLSYAAGIRLARLEAEQIHRVREVILDEAKQLLKEIPKMHKWLVAALRTWNLKGSATVTSFFIRGSAVKVEKDPAALMQLVKKFRTRKYPAQQGAHFDWQGFQHSISAFVHQVNKERNEFDLRSAKQ</sequence>
<gene>
    <name evidence="2" type="ORF">BJ684DRAFT_18995</name>
</gene>
<feature type="chain" id="PRO_5020781671" evidence="1">
    <location>
        <begin position="22"/>
        <end position="273"/>
    </location>
</feature>
<protein>
    <submittedName>
        <fullName evidence="2">Uncharacterized protein</fullName>
    </submittedName>
</protein>
<dbReference type="Proteomes" id="UP000267251">
    <property type="component" value="Unassembled WGS sequence"/>
</dbReference>
<evidence type="ECO:0000313" key="2">
    <source>
        <dbReference type="EMBL" id="RKP14617.1"/>
    </source>
</evidence>
<name>A0A4P9Y6E9_9FUNG</name>
<feature type="signal peptide" evidence="1">
    <location>
        <begin position="1"/>
        <end position="21"/>
    </location>
</feature>
<organism evidence="2 3">
    <name type="scientific">Piptocephalis cylindrospora</name>
    <dbReference type="NCBI Taxonomy" id="1907219"/>
    <lineage>
        <taxon>Eukaryota</taxon>
        <taxon>Fungi</taxon>
        <taxon>Fungi incertae sedis</taxon>
        <taxon>Zoopagomycota</taxon>
        <taxon>Zoopagomycotina</taxon>
        <taxon>Zoopagomycetes</taxon>
        <taxon>Zoopagales</taxon>
        <taxon>Piptocephalidaceae</taxon>
        <taxon>Piptocephalis</taxon>
    </lineage>
</organism>
<dbReference type="EMBL" id="KZ987812">
    <property type="protein sequence ID" value="RKP14617.1"/>
    <property type="molecule type" value="Genomic_DNA"/>
</dbReference>
<proteinExistence type="predicted"/>
<evidence type="ECO:0000256" key="1">
    <source>
        <dbReference type="SAM" id="SignalP"/>
    </source>
</evidence>
<keyword evidence="1" id="KW-0732">Signal</keyword>
<accession>A0A4P9Y6E9</accession>
<reference evidence="3" key="1">
    <citation type="journal article" date="2018" name="Nat. Microbiol.">
        <title>Leveraging single-cell genomics to expand the fungal tree of life.</title>
        <authorList>
            <person name="Ahrendt S.R."/>
            <person name="Quandt C.A."/>
            <person name="Ciobanu D."/>
            <person name="Clum A."/>
            <person name="Salamov A."/>
            <person name="Andreopoulos B."/>
            <person name="Cheng J.F."/>
            <person name="Woyke T."/>
            <person name="Pelin A."/>
            <person name="Henrissat B."/>
            <person name="Reynolds N.K."/>
            <person name="Benny G.L."/>
            <person name="Smith M.E."/>
            <person name="James T.Y."/>
            <person name="Grigoriev I.V."/>
        </authorList>
    </citation>
    <scope>NUCLEOTIDE SEQUENCE [LARGE SCALE GENOMIC DNA]</scope>
</reference>